<dbReference type="EMBL" id="JAROBZ020000003">
    <property type="protein sequence ID" value="MFB3170442.1"/>
    <property type="molecule type" value="Genomic_DNA"/>
</dbReference>
<keyword evidence="1 3" id="KW-0378">Hydrolase</keyword>
<dbReference type="Pfam" id="PF01520">
    <property type="entry name" value="Amidase_3"/>
    <property type="match status" value="1"/>
</dbReference>
<reference evidence="3 4" key="1">
    <citation type="submission" date="2024-05" db="EMBL/GenBank/DDBJ databases">
        <authorList>
            <person name="Venkateswaran K."/>
        </authorList>
    </citation>
    <scope>NUCLEOTIDE SEQUENCE [LARGE SCALE GENOMIC DNA]</scope>
    <source>
        <strain evidence="3 4">179-C4-2-HS</strain>
    </source>
</reference>
<dbReference type="EC" id="3.5.1.28" evidence="3"/>
<sequence length="275" mass="30459">MLKISWDAGHAGFGVTPGKRALDNSMYEWDFNDGVVDYAMEALSHYENVEQLRVDDPSGRVDVPLSERANRVNQWGSHLHISVHGNAATPSANGIETFVHPSASALNRDIALHIHNYVVNRTNRGNRGLKEADFQILRATNADSLLIEGGFMTNPEELALMKTNQYRATVGRAIADAIVTKFNLKGKNQVENQPTNVIRYIDTGGYAGPALLEIHNYLVKTGHNYDTKRGPDGSILFLVGPFDTGMANYKEATASISKFDSNMRILTREQAADWR</sequence>
<dbReference type="Gene3D" id="3.40.630.40">
    <property type="entry name" value="Zn-dependent exopeptidases"/>
    <property type="match status" value="1"/>
</dbReference>
<dbReference type="InterPro" id="IPR050695">
    <property type="entry name" value="N-acetylmuramoyl_amidase_3"/>
</dbReference>
<organism evidence="3 4">
    <name type="scientific">Neobacillus driksii</name>
    <dbReference type="NCBI Taxonomy" id="3035913"/>
    <lineage>
        <taxon>Bacteria</taxon>
        <taxon>Bacillati</taxon>
        <taxon>Bacillota</taxon>
        <taxon>Bacilli</taxon>
        <taxon>Bacillales</taxon>
        <taxon>Bacillaceae</taxon>
        <taxon>Neobacillus</taxon>
    </lineage>
</organism>
<evidence type="ECO:0000313" key="3">
    <source>
        <dbReference type="EMBL" id="MFB3170442.1"/>
    </source>
</evidence>
<evidence type="ECO:0000256" key="1">
    <source>
        <dbReference type="ARBA" id="ARBA00022801"/>
    </source>
</evidence>
<name>A0ABV4Z014_9BACI</name>
<proteinExistence type="predicted"/>
<dbReference type="GO" id="GO:0008745">
    <property type="term" value="F:N-acetylmuramoyl-L-alanine amidase activity"/>
    <property type="evidence" value="ECO:0007669"/>
    <property type="project" value="UniProtKB-EC"/>
</dbReference>
<evidence type="ECO:0000259" key="2">
    <source>
        <dbReference type="SMART" id="SM00646"/>
    </source>
</evidence>
<evidence type="ECO:0000313" key="4">
    <source>
        <dbReference type="Proteomes" id="UP001241748"/>
    </source>
</evidence>
<dbReference type="PANTHER" id="PTHR30404">
    <property type="entry name" value="N-ACETYLMURAMOYL-L-ALANINE AMIDASE"/>
    <property type="match status" value="1"/>
</dbReference>
<dbReference type="PANTHER" id="PTHR30404:SF0">
    <property type="entry name" value="N-ACETYLMURAMOYL-L-ALANINE AMIDASE AMIC"/>
    <property type="match status" value="1"/>
</dbReference>
<dbReference type="SUPFAM" id="SSF53187">
    <property type="entry name" value="Zn-dependent exopeptidases"/>
    <property type="match status" value="1"/>
</dbReference>
<comment type="caution">
    <text evidence="3">The sequence shown here is derived from an EMBL/GenBank/DDBJ whole genome shotgun (WGS) entry which is preliminary data.</text>
</comment>
<gene>
    <name evidence="3" type="ORF">P5G62_025345</name>
</gene>
<protein>
    <submittedName>
        <fullName evidence="3">N-acetylmuramoyl-L-alanine amidase</fullName>
        <ecNumber evidence="3">3.5.1.28</ecNumber>
    </submittedName>
</protein>
<feature type="domain" description="MurNAc-LAA" evidence="2">
    <location>
        <begin position="69"/>
        <end position="179"/>
    </location>
</feature>
<dbReference type="RefSeq" id="WP_306076505.1">
    <property type="nucleotide sequence ID" value="NZ_JAROBZ020000003.1"/>
</dbReference>
<dbReference type="InterPro" id="IPR002508">
    <property type="entry name" value="MurNAc-LAA_cat"/>
</dbReference>
<dbReference type="SMART" id="SM00646">
    <property type="entry name" value="Ami_3"/>
    <property type="match status" value="1"/>
</dbReference>
<accession>A0ABV4Z014</accession>
<dbReference type="Proteomes" id="UP001241748">
    <property type="component" value="Unassembled WGS sequence"/>
</dbReference>
<dbReference type="CDD" id="cd02696">
    <property type="entry name" value="MurNAc-LAA"/>
    <property type="match status" value="1"/>
</dbReference>
<keyword evidence="4" id="KW-1185">Reference proteome</keyword>